<keyword evidence="2" id="KW-1185">Reference proteome</keyword>
<evidence type="ECO:0000313" key="2">
    <source>
        <dbReference type="Proteomes" id="UP000283530"/>
    </source>
</evidence>
<dbReference type="AlphaFoldDB" id="A0A443Q035"/>
<protein>
    <submittedName>
        <fullName evidence="1">Uncharacterized protein</fullName>
    </submittedName>
</protein>
<evidence type="ECO:0000313" key="1">
    <source>
        <dbReference type="EMBL" id="RWR96365.1"/>
    </source>
</evidence>
<reference evidence="1 2" key="1">
    <citation type="journal article" date="2019" name="Nat. Plants">
        <title>Stout camphor tree genome fills gaps in understanding of flowering plant genome evolution.</title>
        <authorList>
            <person name="Chaw S.M."/>
            <person name="Liu Y.C."/>
            <person name="Wu Y.W."/>
            <person name="Wang H.Y."/>
            <person name="Lin C.I."/>
            <person name="Wu C.S."/>
            <person name="Ke H.M."/>
            <person name="Chang L.Y."/>
            <person name="Hsu C.Y."/>
            <person name="Yang H.T."/>
            <person name="Sudianto E."/>
            <person name="Hsu M.H."/>
            <person name="Wu K.P."/>
            <person name="Wang L.N."/>
            <person name="Leebens-Mack J.H."/>
            <person name="Tsai I.J."/>
        </authorList>
    </citation>
    <scope>NUCLEOTIDE SEQUENCE [LARGE SCALE GENOMIC DNA]</scope>
    <source>
        <strain evidence="2">cv. Chaw 1501</strain>
        <tissue evidence="1">Young leaves</tissue>
    </source>
</reference>
<proteinExistence type="predicted"/>
<dbReference type="EMBL" id="QPKB01000012">
    <property type="protein sequence ID" value="RWR96365.1"/>
    <property type="molecule type" value="Genomic_DNA"/>
</dbReference>
<comment type="caution">
    <text evidence="1">The sequence shown here is derived from an EMBL/GenBank/DDBJ whole genome shotgun (WGS) entry which is preliminary data.</text>
</comment>
<organism evidence="1 2">
    <name type="scientific">Cinnamomum micranthum f. kanehirae</name>
    <dbReference type="NCBI Taxonomy" id="337451"/>
    <lineage>
        <taxon>Eukaryota</taxon>
        <taxon>Viridiplantae</taxon>
        <taxon>Streptophyta</taxon>
        <taxon>Embryophyta</taxon>
        <taxon>Tracheophyta</taxon>
        <taxon>Spermatophyta</taxon>
        <taxon>Magnoliopsida</taxon>
        <taxon>Magnoliidae</taxon>
        <taxon>Laurales</taxon>
        <taxon>Lauraceae</taxon>
        <taxon>Cinnamomum</taxon>
    </lineage>
</organism>
<dbReference type="Proteomes" id="UP000283530">
    <property type="component" value="Unassembled WGS sequence"/>
</dbReference>
<accession>A0A443Q035</accession>
<sequence length="77" mass="9073">MWLGNGQRGPINTTIDYWRQKVRRSVSDQQKRMLEVSQRFIHIPQHFPASCFGEPKAKTPTCQNHLCRLLCCCHEIF</sequence>
<name>A0A443Q035_9MAGN</name>
<gene>
    <name evidence="1" type="ORF">CKAN_02574800</name>
</gene>